<proteinExistence type="inferred from homology"/>
<dbReference type="SUPFAM" id="SSF51735">
    <property type="entry name" value="NAD(P)-binding Rossmann-fold domains"/>
    <property type="match status" value="1"/>
</dbReference>
<evidence type="ECO:0000256" key="1">
    <source>
        <dbReference type="RuleBase" id="RU363097"/>
    </source>
</evidence>
<evidence type="ECO:0000313" key="4">
    <source>
        <dbReference type="Proteomes" id="UP000249829"/>
    </source>
</evidence>
<dbReference type="PANTHER" id="PTHR11011">
    <property type="entry name" value="MALE STERILITY PROTEIN 2-RELATED"/>
    <property type="match status" value="1"/>
</dbReference>
<keyword evidence="1" id="KW-0444">Lipid biosynthesis</keyword>
<evidence type="ECO:0000259" key="2">
    <source>
        <dbReference type="Pfam" id="PF07993"/>
    </source>
</evidence>
<dbReference type="Gene3D" id="3.40.50.720">
    <property type="entry name" value="NAD(P)-binding Rossmann-like Domain"/>
    <property type="match status" value="1"/>
</dbReference>
<name>A0A2V5H305_ASPV1</name>
<keyword evidence="1" id="KW-0443">Lipid metabolism</keyword>
<keyword evidence="4" id="KW-1185">Reference proteome</keyword>
<dbReference type="EMBL" id="KZ825145">
    <property type="protein sequence ID" value="PYI18349.1"/>
    <property type="molecule type" value="Genomic_DNA"/>
</dbReference>
<comment type="function">
    <text evidence="1">Catalyzes the reduction of fatty acyl-CoA to fatty alcohols.</text>
</comment>
<dbReference type="EC" id="1.2.1.84" evidence="1"/>
<dbReference type="InterPro" id="IPR036291">
    <property type="entry name" value="NAD(P)-bd_dom_sf"/>
</dbReference>
<sequence>MWNAYDKKVLLVTGGTGFLGTTLLYRLLTEATPARVYVLCRGGRKRAFERWLEHLPMPIFQPVFQAANSIAVLDGDITQPRMGLSESDWKNLGISVHIVVHAASSINLMSRLPAMSKSIIIPTVSLAGLALDFVNLERFVYISSAYSNSHLWKPQAPATDVVVREKIYSLGGDTEDWAQSALKAWEEIQARASSTEYESQDLFPWAYGYAKHLTERLLVHRFSEAGASDKLLIIRPSIMGPACEFPFPGFCVPSSTPFFTVTAMIIPDPGREIVFNSRLKDPYHEATLDEVPIDVVADRLWAHLALGTTEFVHAVSGKAHRWHCRDWWPVIMKERVLPWKPRMVFEPLDWQSPRQHPAARLGGVVGTSFDFVEDKTRLLAELLSTQDHQLRLFTKPRVFSFGTARDYMRALVRAKAERKTPSKLRANL</sequence>
<accession>A0A2V5H305</accession>
<dbReference type="GO" id="GO:0035336">
    <property type="term" value="P:long-chain fatty-acyl-CoA metabolic process"/>
    <property type="evidence" value="ECO:0007669"/>
    <property type="project" value="TreeGrafter"/>
</dbReference>
<organism evidence="3 4">
    <name type="scientific">Aspergillus violaceofuscus (strain CBS 115571)</name>
    <dbReference type="NCBI Taxonomy" id="1450538"/>
    <lineage>
        <taxon>Eukaryota</taxon>
        <taxon>Fungi</taxon>
        <taxon>Dikarya</taxon>
        <taxon>Ascomycota</taxon>
        <taxon>Pezizomycotina</taxon>
        <taxon>Eurotiomycetes</taxon>
        <taxon>Eurotiomycetidae</taxon>
        <taxon>Eurotiales</taxon>
        <taxon>Aspergillaceae</taxon>
        <taxon>Aspergillus</taxon>
    </lineage>
</organism>
<dbReference type="GO" id="GO:0005777">
    <property type="term" value="C:peroxisome"/>
    <property type="evidence" value="ECO:0007669"/>
    <property type="project" value="TreeGrafter"/>
</dbReference>
<dbReference type="GO" id="GO:0102965">
    <property type="term" value="F:alcohol-forming long-chain fatty acyl-CoA reductase activity"/>
    <property type="evidence" value="ECO:0007669"/>
    <property type="project" value="UniProtKB-EC"/>
</dbReference>
<dbReference type="InterPro" id="IPR026055">
    <property type="entry name" value="FAR"/>
</dbReference>
<dbReference type="Pfam" id="PF07993">
    <property type="entry name" value="NAD_binding_4"/>
    <property type="match status" value="1"/>
</dbReference>
<evidence type="ECO:0000313" key="3">
    <source>
        <dbReference type="EMBL" id="PYI18349.1"/>
    </source>
</evidence>
<comment type="catalytic activity">
    <reaction evidence="1">
        <text>a long-chain fatty acyl-CoA + 2 NADPH + 2 H(+) = a long-chain primary fatty alcohol + 2 NADP(+) + CoA</text>
        <dbReference type="Rhea" id="RHEA:52716"/>
        <dbReference type="ChEBI" id="CHEBI:15378"/>
        <dbReference type="ChEBI" id="CHEBI:57287"/>
        <dbReference type="ChEBI" id="CHEBI:57783"/>
        <dbReference type="ChEBI" id="CHEBI:58349"/>
        <dbReference type="ChEBI" id="CHEBI:77396"/>
        <dbReference type="ChEBI" id="CHEBI:83139"/>
        <dbReference type="EC" id="1.2.1.84"/>
    </reaction>
</comment>
<comment type="similarity">
    <text evidence="1">Belongs to the fatty acyl-CoA reductase family.</text>
</comment>
<dbReference type="Proteomes" id="UP000249829">
    <property type="component" value="Unassembled WGS sequence"/>
</dbReference>
<protein>
    <recommendedName>
        <fullName evidence="1">Fatty acyl-CoA reductase</fullName>
        <ecNumber evidence="1">1.2.1.84</ecNumber>
    </recommendedName>
</protein>
<feature type="domain" description="Thioester reductase (TE)" evidence="2">
    <location>
        <begin position="12"/>
        <end position="298"/>
    </location>
</feature>
<keyword evidence="1" id="KW-0521">NADP</keyword>
<dbReference type="STRING" id="1450538.A0A2V5H305"/>
<dbReference type="AlphaFoldDB" id="A0A2V5H305"/>
<dbReference type="OMA" id="AKWSDML"/>
<dbReference type="GO" id="GO:0080019">
    <property type="term" value="F:alcohol-forming very long-chain fatty acyl-CoA reductase activity"/>
    <property type="evidence" value="ECO:0007669"/>
    <property type="project" value="InterPro"/>
</dbReference>
<dbReference type="PANTHER" id="PTHR11011:SF45">
    <property type="entry name" value="FATTY ACYL-COA REDUCTASE CG8306-RELATED"/>
    <property type="match status" value="1"/>
</dbReference>
<keyword evidence="1" id="KW-0560">Oxidoreductase</keyword>
<reference evidence="3 4" key="1">
    <citation type="submission" date="2018-02" db="EMBL/GenBank/DDBJ databases">
        <title>The genomes of Aspergillus section Nigri reveals drivers in fungal speciation.</title>
        <authorList>
            <consortium name="DOE Joint Genome Institute"/>
            <person name="Vesth T.C."/>
            <person name="Nybo J."/>
            <person name="Theobald S."/>
            <person name="Brandl J."/>
            <person name="Frisvad J.C."/>
            <person name="Nielsen K.F."/>
            <person name="Lyhne E.K."/>
            <person name="Kogle M.E."/>
            <person name="Kuo A."/>
            <person name="Riley R."/>
            <person name="Clum A."/>
            <person name="Nolan M."/>
            <person name="Lipzen A."/>
            <person name="Salamov A."/>
            <person name="Henrissat B."/>
            <person name="Wiebenga A."/>
            <person name="De vries R.P."/>
            <person name="Grigoriev I.V."/>
            <person name="Mortensen U.H."/>
            <person name="Andersen M.R."/>
            <person name="Baker S.E."/>
        </authorList>
    </citation>
    <scope>NUCLEOTIDE SEQUENCE [LARGE SCALE GENOMIC DNA]</scope>
    <source>
        <strain evidence="3 4">CBS 115571</strain>
    </source>
</reference>
<dbReference type="InterPro" id="IPR013120">
    <property type="entry name" value="FAR_NAD-bd"/>
</dbReference>
<gene>
    <name evidence="3" type="ORF">BO99DRAFT_362261</name>
</gene>